<dbReference type="AlphaFoldDB" id="A0A2S5R9S5"/>
<comment type="caution">
    <text evidence="1">The sequence shown here is derived from an EMBL/GenBank/DDBJ whole genome shotgun (WGS) entry which is preliminary data.</text>
</comment>
<accession>A0A2S5R9S5</accession>
<dbReference type="EMBL" id="PHHC01000080">
    <property type="protein sequence ID" value="PPE03885.1"/>
    <property type="molecule type" value="Genomic_DNA"/>
</dbReference>
<gene>
    <name evidence="1" type="ORF">HCUR_00665</name>
</gene>
<organism evidence="1 2">
    <name type="scientific">Holospora curviuscula</name>
    <dbReference type="NCBI Taxonomy" id="1082868"/>
    <lineage>
        <taxon>Bacteria</taxon>
        <taxon>Pseudomonadati</taxon>
        <taxon>Pseudomonadota</taxon>
        <taxon>Alphaproteobacteria</taxon>
        <taxon>Holosporales</taxon>
        <taxon>Holosporaceae</taxon>
        <taxon>Holospora</taxon>
    </lineage>
</organism>
<keyword evidence="2" id="KW-1185">Reference proteome</keyword>
<name>A0A2S5R9S5_9PROT</name>
<proteinExistence type="predicted"/>
<dbReference type="RefSeq" id="WP_104206713.1">
    <property type="nucleotide sequence ID" value="NZ_PHHC01000080.1"/>
</dbReference>
<sequence>MRILDKKNIGEECTISTGYTQVVFKKLKFSDKKIFSSGKTKGKKQDKYLEVIKEVPNQSFIYRDKSDIEMASFKDRG</sequence>
<reference evidence="1 2" key="1">
    <citation type="submission" date="2017-11" db="EMBL/GenBank/DDBJ databases">
        <title>Comparative genomic analysis of Holospora spp., intranuclear symbionts of paramecia.</title>
        <authorList>
            <person name="Garushyants S.K."/>
            <person name="Beliavskaya A."/>
            <person name="Malko D.B."/>
            <person name="Logacheva M.D."/>
            <person name="Rautian M.S."/>
            <person name="Gelfand M.S."/>
        </authorList>
    </citation>
    <scope>NUCLEOTIDE SEQUENCE [LARGE SCALE GENOMIC DNA]</scope>
    <source>
        <strain evidence="2">02AZ16</strain>
    </source>
</reference>
<dbReference type="Proteomes" id="UP000239425">
    <property type="component" value="Unassembled WGS sequence"/>
</dbReference>
<evidence type="ECO:0000313" key="1">
    <source>
        <dbReference type="EMBL" id="PPE03885.1"/>
    </source>
</evidence>
<evidence type="ECO:0000313" key="2">
    <source>
        <dbReference type="Proteomes" id="UP000239425"/>
    </source>
</evidence>
<protein>
    <submittedName>
        <fullName evidence="1">Uncharacterized protein</fullName>
    </submittedName>
</protein>